<keyword evidence="2" id="KW-1185">Reference proteome</keyword>
<evidence type="ECO:0000313" key="1">
    <source>
        <dbReference type="EMBL" id="GBM90815.1"/>
    </source>
</evidence>
<dbReference type="OrthoDB" id="6753017at2759"/>
<proteinExistence type="predicted"/>
<reference evidence="1 2" key="1">
    <citation type="journal article" date="2019" name="Sci. Rep.">
        <title>Orb-weaving spider Araneus ventricosus genome elucidates the spidroin gene catalogue.</title>
        <authorList>
            <person name="Kono N."/>
            <person name="Nakamura H."/>
            <person name="Ohtoshi R."/>
            <person name="Moran D.A.P."/>
            <person name="Shinohara A."/>
            <person name="Yoshida Y."/>
            <person name="Fujiwara M."/>
            <person name="Mori M."/>
            <person name="Tomita M."/>
            <person name="Arakawa K."/>
        </authorList>
    </citation>
    <scope>NUCLEOTIDE SEQUENCE [LARGE SCALE GENOMIC DNA]</scope>
</reference>
<dbReference type="Proteomes" id="UP000499080">
    <property type="component" value="Unassembled WGS sequence"/>
</dbReference>
<name>A0A4Y2JLV2_ARAVE</name>
<dbReference type="EMBL" id="BGPR01003653">
    <property type="protein sequence ID" value="GBM90815.1"/>
    <property type="molecule type" value="Genomic_DNA"/>
</dbReference>
<evidence type="ECO:0000313" key="2">
    <source>
        <dbReference type="Proteomes" id="UP000499080"/>
    </source>
</evidence>
<dbReference type="PANTHER" id="PTHR46704">
    <property type="entry name" value="CXC DOMAIN-CONTAINING PROTEIN-RELATED"/>
    <property type="match status" value="1"/>
</dbReference>
<dbReference type="PANTHER" id="PTHR46704:SF1">
    <property type="entry name" value="TELOMERE LENGTH REGULATION PROTEIN TEL2 HOMOLOG"/>
    <property type="match status" value="1"/>
</dbReference>
<comment type="caution">
    <text evidence="1">The sequence shown here is derived from an EMBL/GenBank/DDBJ whole genome shotgun (WGS) entry which is preliminary data.</text>
</comment>
<dbReference type="AlphaFoldDB" id="A0A4Y2JLV2"/>
<gene>
    <name evidence="1" type="ORF">AVEN_42534_1</name>
</gene>
<sequence>MGVIQIITPKSSVLAKEPSSRTKQVISAKDFAAEAHVPIQVCHNNGIVGYSKITAQNFAYESDTTASFLRKIDMLWLYRKWNNLSLPGWNGYIKRLSSNGRDYSIPRILFLPFIPQPASVYNTIYTTLLCALENAKCYGHDVRIVTFDQPLYTKAREIVAAAPEGSDLSNIVIRLGGFHLLSSFFGAIGYIMQGSGIKEVLSLIYAPNSLDKMLTGHAYARAVKAHTIFHLTLAAIISKELVIDDDMDANLQNTIEDDMLQSENLIDPSVFRRFIQGFLTVRRSTKFGCRTSTDMIIEQSLMKSMQTDGGISRGRRTQDSVINKRVYSKHATNTVCERLEDLGNVKMDTTDKHVDASDSRAKRDTEDIKNFLSGFLLHDPFPVVEKIISIASGVVGDERVVIMLVKLELLL</sequence>
<protein>
    <submittedName>
        <fullName evidence="1">Uncharacterized protein</fullName>
    </submittedName>
</protein>
<accession>A0A4Y2JLV2</accession>
<organism evidence="1 2">
    <name type="scientific">Araneus ventricosus</name>
    <name type="common">Orbweaver spider</name>
    <name type="synonym">Epeira ventricosa</name>
    <dbReference type="NCBI Taxonomy" id="182803"/>
    <lineage>
        <taxon>Eukaryota</taxon>
        <taxon>Metazoa</taxon>
        <taxon>Ecdysozoa</taxon>
        <taxon>Arthropoda</taxon>
        <taxon>Chelicerata</taxon>
        <taxon>Arachnida</taxon>
        <taxon>Araneae</taxon>
        <taxon>Araneomorphae</taxon>
        <taxon>Entelegynae</taxon>
        <taxon>Araneoidea</taxon>
        <taxon>Araneidae</taxon>
        <taxon>Araneus</taxon>
    </lineage>
</organism>